<keyword evidence="3" id="KW-0812">Transmembrane</keyword>
<evidence type="ECO:0000313" key="4">
    <source>
        <dbReference type="EMBL" id="MCT1607713.1"/>
    </source>
</evidence>
<feature type="transmembrane region" description="Helical" evidence="3">
    <location>
        <begin position="55"/>
        <end position="75"/>
    </location>
</feature>
<feature type="transmembrane region" description="Helical" evidence="3">
    <location>
        <begin position="82"/>
        <end position="105"/>
    </location>
</feature>
<keyword evidence="3" id="KW-0472">Membrane</keyword>
<dbReference type="InterPro" id="IPR029050">
    <property type="entry name" value="Immunoprotect_excell_Ig-like"/>
</dbReference>
<proteinExistence type="predicted"/>
<dbReference type="Proteomes" id="UP001205046">
    <property type="component" value="Unassembled WGS sequence"/>
</dbReference>
<keyword evidence="1" id="KW-0732">Signal</keyword>
<dbReference type="EMBL" id="JALXMO010000036">
    <property type="protein sequence ID" value="MCT1607713.1"/>
    <property type="molecule type" value="Genomic_DNA"/>
</dbReference>
<organism evidence="4 5">
    <name type="scientific">Nesterenkonia massiliensis</name>
    <dbReference type="NCBI Taxonomy" id="1232429"/>
    <lineage>
        <taxon>Bacteria</taxon>
        <taxon>Bacillati</taxon>
        <taxon>Actinomycetota</taxon>
        <taxon>Actinomycetes</taxon>
        <taxon>Micrococcales</taxon>
        <taxon>Micrococcaceae</taxon>
        <taxon>Nesterenkonia</taxon>
    </lineage>
</organism>
<comment type="caution">
    <text evidence="4">The sequence shown here is derived from an EMBL/GenBank/DDBJ whole genome shotgun (WGS) entry which is preliminary data.</text>
</comment>
<protein>
    <submittedName>
        <fullName evidence="4">DUF4352 domain-containing protein</fullName>
    </submittedName>
</protein>
<feature type="region of interest" description="Disordered" evidence="2">
    <location>
        <begin position="118"/>
        <end position="166"/>
    </location>
</feature>
<feature type="compositionally biased region" description="Acidic residues" evidence="2">
    <location>
        <begin position="139"/>
        <end position="156"/>
    </location>
</feature>
<evidence type="ECO:0000256" key="3">
    <source>
        <dbReference type="SAM" id="Phobius"/>
    </source>
</evidence>
<dbReference type="Gene3D" id="2.60.40.1240">
    <property type="match status" value="1"/>
</dbReference>
<gene>
    <name evidence="4" type="ORF">M3B43_10360</name>
</gene>
<evidence type="ECO:0000256" key="1">
    <source>
        <dbReference type="ARBA" id="ARBA00022729"/>
    </source>
</evidence>
<evidence type="ECO:0000256" key="2">
    <source>
        <dbReference type="SAM" id="MobiDB-lite"/>
    </source>
</evidence>
<keyword evidence="3" id="KW-1133">Transmembrane helix</keyword>
<name>A0ABT2HSN3_9MICC</name>
<keyword evidence="5" id="KW-1185">Reference proteome</keyword>
<feature type="transmembrane region" description="Helical" evidence="3">
    <location>
        <begin position="32"/>
        <end position="49"/>
    </location>
</feature>
<reference evidence="4 5" key="1">
    <citation type="submission" date="2022-04" db="EMBL/GenBank/DDBJ databases">
        <title>Human microbiome associated bacterial genomes.</title>
        <authorList>
            <person name="Sandstrom S."/>
            <person name="Salamzade R."/>
            <person name="Kalan L.R."/>
        </authorList>
    </citation>
    <scope>NUCLEOTIDE SEQUENCE [LARGE SCALE GENOMIC DNA]</scope>
    <source>
        <strain evidence="5">p3-SID767</strain>
    </source>
</reference>
<evidence type="ECO:0000313" key="5">
    <source>
        <dbReference type="Proteomes" id="UP001205046"/>
    </source>
</evidence>
<sequence length="299" mass="30838">MPLLADLMKKAGRSLTSTYTEPAAVEAAPSKNVLGIIALITAILGTVFACVPGALILGWVLLPIAFILALVSVFLKGKKRGAGIAALILSVVGTIIGVVVFLTVVGNAFDDAFSDETNVSVGQNDEEPAAEETVPAAETSDEDTAGDDSAVEEGDGEQGTRANPYPLGAEISTSEWVVTVNSVDLDATAAVLEENPYNDAPEEGHAYILVNLTAQYIGDDAEGETPWVGVEYVSPAGNTFTSADVFAVVPDSFDSLGTLYEGASTSGNIGLHVPTESIDQGTLKVSPSLFGDAVFVAVN</sequence>
<accession>A0ABT2HSN3</accession>
<dbReference type="RefSeq" id="WP_260073589.1">
    <property type="nucleotide sequence ID" value="NZ_JALXMO010000036.1"/>
</dbReference>